<dbReference type="Gene3D" id="3.40.50.10300">
    <property type="entry name" value="CoaB-like"/>
    <property type="match status" value="1"/>
</dbReference>
<evidence type="ECO:0000313" key="3">
    <source>
        <dbReference type="Proteomes" id="UP000250245"/>
    </source>
</evidence>
<feature type="domain" description="DNA/pantothenate metabolism flavoprotein C-terminal" evidence="1">
    <location>
        <begin position="5"/>
        <end position="210"/>
    </location>
</feature>
<proteinExistence type="predicted"/>
<dbReference type="SUPFAM" id="SSF102645">
    <property type="entry name" value="CoaB-like"/>
    <property type="match status" value="1"/>
</dbReference>
<dbReference type="RefSeq" id="WP_013189558.1">
    <property type="nucleotide sequence ID" value="NZ_CP068112.1"/>
</dbReference>
<evidence type="ECO:0000313" key="2">
    <source>
        <dbReference type="EMBL" id="SQB64540.1"/>
    </source>
</evidence>
<organism evidence="2 3">
    <name type="scientific">Mobiluncus curtisii</name>
    <dbReference type="NCBI Taxonomy" id="2051"/>
    <lineage>
        <taxon>Bacteria</taxon>
        <taxon>Bacillati</taxon>
        <taxon>Actinomycetota</taxon>
        <taxon>Actinomycetes</taxon>
        <taxon>Actinomycetales</taxon>
        <taxon>Actinomycetaceae</taxon>
        <taxon>Mobiluncus</taxon>
    </lineage>
</organism>
<dbReference type="GeneID" id="55565806"/>
<dbReference type="EMBL" id="UASJ01000001">
    <property type="protein sequence ID" value="SQB64540.1"/>
    <property type="molecule type" value="Genomic_DNA"/>
</dbReference>
<dbReference type="GO" id="GO:0015937">
    <property type="term" value="P:coenzyme A biosynthetic process"/>
    <property type="evidence" value="ECO:0007669"/>
    <property type="project" value="UniProtKB-ARBA"/>
</dbReference>
<accession>A0A2X3ASM9</accession>
<dbReference type="AlphaFoldDB" id="A0A2X3ASM9"/>
<gene>
    <name evidence="2" type="primary">coaBC_2</name>
    <name evidence="2" type="ORF">NCTC11820_00888</name>
</gene>
<dbReference type="GO" id="GO:0003824">
    <property type="term" value="F:catalytic activity"/>
    <property type="evidence" value="ECO:0007669"/>
    <property type="project" value="UniProtKB-ARBA"/>
</dbReference>
<reference evidence="2 3" key="1">
    <citation type="submission" date="2018-06" db="EMBL/GenBank/DDBJ databases">
        <authorList>
            <consortium name="Pathogen Informatics"/>
            <person name="Doyle S."/>
        </authorList>
    </citation>
    <scope>NUCLEOTIDE SEQUENCE [LARGE SCALE GENOMIC DNA]</scope>
    <source>
        <strain evidence="2 3">NCTC11820</strain>
    </source>
</reference>
<name>A0A2X3ASM9_9ACTO</name>
<dbReference type="InterPro" id="IPR007085">
    <property type="entry name" value="DNA/pantothenate-metab_flavo_C"/>
</dbReference>
<evidence type="ECO:0000259" key="1">
    <source>
        <dbReference type="Pfam" id="PF04127"/>
    </source>
</evidence>
<dbReference type="Pfam" id="PF04127">
    <property type="entry name" value="DFP"/>
    <property type="match status" value="1"/>
</dbReference>
<dbReference type="Proteomes" id="UP000250245">
    <property type="component" value="Unassembled WGS sequence"/>
</dbReference>
<protein>
    <submittedName>
        <fullName evidence="2">DNA/pantothenate metabolism flavoprotein</fullName>
    </submittedName>
</protein>
<dbReference type="InterPro" id="IPR035929">
    <property type="entry name" value="CoaB-like_sf"/>
</dbReference>
<sequence>MSFCSVVVSAGGTREPWDEVRFLGNRSTGRQGCEVARAALEAGAAVTLVAANVEAALIPHGVTVVDAPTAEDMLHHMTAFLPQADLVVMCAAVADFRPIRVAGKISRHDATIPTLELERTPDVLLNLIRQRREGQTIVGFGALAGSEAQVRENGRKKALDKGADLLCVNRVGDGHGFATATNTLIFFDSQGNERGQASGTKFEVAQAMLRLAGEISQSH</sequence>